<feature type="domain" description="DUF7790" evidence="2">
    <location>
        <begin position="243"/>
        <end position="363"/>
    </location>
</feature>
<accession>A0ABU9ECZ0</accession>
<dbReference type="CDD" id="cd21179">
    <property type="entry name" value="LIC_1098-like"/>
    <property type="match status" value="1"/>
</dbReference>
<evidence type="ECO:0000313" key="4">
    <source>
        <dbReference type="Proteomes" id="UP001484239"/>
    </source>
</evidence>
<dbReference type="Proteomes" id="UP001484239">
    <property type="component" value="Unassembled WGS sequence"/>
</dbReference>
<feature type="chain" id="PRO_5047378113" description="DUF7790 domain-containing protein" evidence="1">
    <location>
        <begin position="24"/>
        <end position="392"/>
    </location>
</feature>
<evidence type="ECO:0000259" key="2">
    <source>
        <dbReference type="Pfam" id="PF25046"/>
    </source>
</evidence>
<dbReference type="EMBL" id="JBBHLI010000013">
    <property type="protein sequence ID" value="MEK9502605.1"/>
    <property type="molecule type" value="Genomic_DNA"/>
</dbReference>
<name>A0ABU9ECZ0_9BACT</name>
<dbReference type="Pfam" id="PF25046">
    <property type="entry name" value="DUF7790"/>
    <property type="match status" value="2"/>
</dbReference>
<protein>
    <recommendedName>
        <fullName evidence="2">DUF7790 domain-containing protein</fullName>
    </recommendedName>
</protein>
<dbReference type="RefSeq" id="WP_405287475.1">
    <property type="nucleotide sequence ID" value="NZ_JBBHLI010000013.1"/>
</dbReference>
<reference evidence="3 4" key="1">
    <citation type="submission" date="2024-02" db="EMBL/GenBank/DDBJ databases">
        <title>A novel Gemmatimonadota bacterium.</title>
        <authorList>
            <person name="Du Z.-J."/>
            <person name="Ye Y.-Q."/>
        </authorList>
    </citation>
    <scope>NUCLEOTIDE SEQUENCE [LARGE SCALE GENOMIC DNA]</scope>
    <source>
        <strain evidence="3 4">DH-20</strain>
    </source>
</reference>
<proteinExistence type="predicted"/>
<comment type="caution">
    <text evidence="3">The sequence shown here is derived from an EMBL/GenBank/DDBJ whole genome shotgun (WGS) entry which is preliminary data.</text>
</comment>
<dbReference type="InterPro" id="IPR056692">
    <property type="entry name" value="DUF7790"/>
</dbReference>
<feature type="domain" description="DUF7790" evidence="2">
    <location>
        <begin position="86"/>
        <end position="145"/>
    </location>
</feature>
<feature type="signal peptide" evidence="1">
    <location>
        <begin position="1"/>
        <end position="23"/>
    </location>
</feature>
<keyword evidence="1" id="KW-0732">Signal</keyword>
<sequence length="392" mass="42926">MPDRRRGATAAFLLALAFAPVGCGDGVEAPVAEAPTPPAEVPAPIPTAEWVSLVRNLSETGGFFDTDNLVSNESSFLNVLGPMRRLGVYGGAYVGVGPDQNFSYMAQQRPTLAFILDIRRDNLLQHVLFKALFHEAASRVEYLSLLLGVAPPTDPGWESADVEAILDWVASAPGGEASPQWNDAWDRVIARVRTFGLELDEADEATLRRFHEEFARRGLDLRFTTLGQTPRPFYPTFGELLAARDLTGEGGSYLASRDDFAWLKALQEANRVIPVVGDLAGDRALRSIGDEVRSRGLVVRAFYVSNVEFYLAGDGTFERFAETVAELPMDDFSVIIRSVFPQGLVRRHPQAQPGDYSTQVLVRMADLRDAVRAGGYGSYWDVVTRDAVDPGS</sequence>
<keyword evidence="4" id="KW-1185">Reference proteome</keyword>
<evidence type="ECO:0000256" key="1">
    <source>
        <dbReference type="SAM" id="SignalP"/>
    </source>
</evidence>
<gene>
    <name evidence="3" type="ORF">WI372_16545</name>
</gene>
<organism evidence="3 4">
    <name type="scientific">Gaopeijia maritima</name>
    <dbReference type="NCBI Taxonomy" id="3119007"/>
    <lineage>
        <taxon>Bacteria</taxon>
        <taxon>Pseudomonadati</taxon>
        <taxon>Gemmatimonadota</taxon>
        <taxon>Longimicrobiia</taxon>
        <taxon>Gaopeijiales</taxon>
        <taxon>Gaopeijiaceae</taxon>
        <taxon>Gaopeijia</taxon>
    </lineage>
</organism>
<evidence type="ECO:0000313" key="3">
    <source>
        <dbReference type="EMBL" id="MEK9502605.1"/>
    </source>
</evidence>